<comment type="caution">
    <text evidence="2">The sequence shown here is derived from an EMBL/GenBank/DDBJ whole genome shotgun (WGS) entry which is preliminary data.</text>
</comment>
<reference evidence="2 3" key="1">
    <citation type="submission" date="2007-11" db="EMBL/GenBank/DDBJ databases">
        <title>Draft genome sequence of Bacteroides stercoris(ATCC 43183).</title>
        <authorList>
            <person name="Sudarsanam P."/>
            <person name="Ley R."/>
            <person name="Guruge J."/>
            <person name="Turnbaugh P.J."/>
            <person name="Mahowald M."/>
            <person name="Liep D."/>
            <person name="Gordon J."/>
        </authorList>
    </citation>
    <scope>NUCLEOTIDE SEQUENCE [LARGE SCALE GENOMIC DNA]</scope>
    <source>
        <strain evidence="2 3">ATCC 43183</strain>
    </source>
</reference>
<gene>
    <name evidence="2" type="ORF">BACSTE_00006</name>
</gene>
<dbReference type="EMBL" id="ABFZ02000003">
    <property type="protein sequence ID" value="EDS17038.1"/>
    <property type="molecule type" value="Genomic_DNA"/>
</dbReference>
<proteinExistence type="predicted"/>
<evidence type="ECO:0000313" key="3">
    <source>
        <dbReference type="Proteomes" id="UP000004713"/>
    </source>
</evidence>
<dbReference type="Proteomes" id="UP000004713">
    <property type="component" value="Unassembled WGS sequence"/>
</dbReference>
<sequence>INYLPVCVQQKECLNKKRNGTGTSRSLFDRKKKYFSTKVYLKPEQWDAKN</sequence>
<feature type="domain" description="Arm DNA-binding" evidence="1">
    <location>
        <begin position="28"/>
        <end position="49"/>
    </location>
</feature>
<organism evidence="2 3">
    <name type="scientific">Bacteroides stercoris ATCC 43183</name>
    <dbReference type="NCBI Taxonomy" id="449673"/>
    <lineage>
        <taxon>Bacteria</taxon>
        <taxon>Pseudomonadati</taxon>
        <taxon>Bacteroidota</taxon>
        <taxon>Bacteroidia</taxon>
        <taxon>Bacteroidales</taxon>
        <taxon>Bacteroidaceae</taxon>
        <taxon>Bacteroides</taxon>
    </lineage>
</organism>
<reference evidence="2 3" key="2">
    <citation type="submission" date="2007-11" db="EMBL/GenBank/DDBJ databases">
        <authorList>
            <person name="Fulton L."/>
            <person name="Clifton S."/>
            <person name="Fulton B."/>
            <person name="Xu J."/>
            <person name="Minx P."/>
            <person name="Pepin K.H."/>
            <person name="Johnson M."/>
            <person name="Thiruvilangam P."/>
            <person name="Bhonagiri V."/>
            <person name="Nash W.E."/>
            <person name="Mardis E.R."/>
            <person name="Wilson R.K."/>
        </authorList>
    </citation>
    <scope>NUCLEOTIDE SEQUENCE [LARGE SCALE GENOMIC DNA]</scope>
    <source>
        <strain evidence="2 3">ATCC 43183</strain>
    </source>
</reference>
<name>B0NKP1_BACSE</name>
<feature type="non-terminal residue" evidence="2">
    <location>
        <position position="1"/>
    </location>
</feature>
<dbReference type="Pfam" id="PF17293">
    <property type="entry name" value="Arm-DNA-bind_5"/>
    <property type="match status" value="1"/>
</dbReference>
<dbReference type="AlphaFoldDB" id="B0NKP1"/>
<evidence type="ECO:0000313" key="2">
    <source>
        <dbReference type="EMBL" id="EDS17038.1"/>
    </source>
</evidence>
<dbReference type="HOGENOM" id="CLU_3128530_0_0_10"/>
<dbReference type="InterPro" id="IPR035386">
    <property type="entry name" value="Arm-DNA-bind_5"/>
</dbReference>
<protein>
    <recommendedName>
        <fullName evidence="1">Arm DNA-binding domain-containing protein</fullName>
    </recommendedName>
</protein>
<accession>B0NKP1</accession>
<evidence type="ECO:0000259" key="1">
    <source>
        <dbReference type="Pfam" id="PF17293"/>
    </source>
</evidence>